<evidence type="ECO:0000256" key="1">
    <source>
        <dbReference type="ARBA" id="ARBA00010086"/>
    </source>
</evidence>
<dbReference type="GeneID" id="19110693"/>
<keyword evidence="8" id="KW-1185">Reference proteome</keyword>
<dbReference type="OrthoDB" id="978at2759"/>
<dbReference type="STRING" id="717646.M2M7E5"/>
<comment type="similarity">
    <text evidence="1">Belongs to the carnosine N-methyltransferase family.</text>
</comment>
<dbReference type="Pfam" id="PF07942">
    <property type="entry name" value="CARME"/>
    <property type="match status" value="1"/>
</dbReference>
<dbReference type="KEGG" id="bcom:BAUCODRAFT_282873"/>
<dbReference type="OMA" id="GSMSMCA"/>
<dbReference type="InterPro" id="IPR012901">
    <property type="entry name" value="CARME"/>
</dbReference>
<dbReference type="RefSeq" id="XP_007680671.1">
    <property type="nucleotide sequence ID" value="XM_007682481.1"/>
</dbReference>
<feature type="region of interest" description="Disordered" evidence="6">
    <location>
        <begin position="319"/>
        <end position="349"/>
    </location>
</feature>
<dbReference type="eggNOG" id="KOG2798">
    <property type="taxonomic scope" value="Eukaryota"/>
</dbReference>
<name>M2M7E5_BAUPA</name>
<dbReference type="Gene3D" id="3.40.50.150">
    <property type="entry name" value="Vaccinia Virus protein VP39"/>
    <property type="match status" value="1"/>
</dbReference>
<protein>
    <recommendedName>
        <fullName evidence="2">carnosine N-methyltransferase</fullName>
        <ecNumber evidence="2">2.1.1.22</ecNumber>
    </recommendedName>
</protein>
<evidence type="ECO:0000256" key="2">
    <source>
        <dbReference type="ARBA" id="ARBA00012003"/>
    </source>
</evidence>
<dbReference type="EC" id="2.1.1.22" evidence="2"/>
<evidence type="ECO:0000313" key="8">
    <source>
        <dbReference type="Proteomes" id="UP000011761"/>
    </source>
</evidence>
<dbReference type="SMART" id="SM01296">
    <property type="entry name" value="N2227"/>
    <property type="match status" value="1"/>
</dbReference>
<dbReference type="Proteomes" id="UP000011761">
    <property type="component" value="Unassembled WGS sequence"/>
</dbReference>
<dbReference type="InterPro" id="IPR029063">
    <property type="entry name" value="SAM-dependent_MTases_sf"/>
</dbReference>
<dbReference type="GO" id="GO:0030735">
    <property type="term" value="F:carnosine N-methyltransferase activity"/>
    <property type="evidence" value="ECO:0007669"/>
    <property type="project" value="UniProtKB-EC"/>
</dbReference>
<proteinExistence type="inferred from homology"/>
<evidence type="ECO:0000313" key="7">
    <source>
        <dbReference type="EMBL" id="EMC92236.1"/>
    </source>
</evidence>
<evidence type="ECO:0000256" key="4">
    <source>
        <dbReference type="ARBA" id="ARBA00022679"/>
    </source>
</evidence>
<accession>M2M7E5</accession>
<evidence type="ECO:0000256" key="6">
    <source>
        <dbReference type="SAM" id="MobiDB-lite"/>
    </source>
</evidence>
<gene>
    <name evidence="7" type="ORF">BAUCODRAFT_282873</name>
</gene>
<keyword evidence="3" id="KW-0489">Methyltransferase</keyword>
<dbReference type="EMBL" id="KB445562">
    <property type="protein sequence ID" value="EMC92236.1"/>
    <property type="molecule type" value="Genomic_DNA"/>
</dbReference>
<keyword evidence="4" id="KW-0808">Transferase</keyword>
<dbReference type="AlphaFoldDB" id="M2M7E5"/>
<evidence type="ECO:0000256" key="5">
    <source>
        <dbReference type="ARBA" id="ARBA00022691"/>
    </source>
</evidence>
<dbReference type="SUPFAM" id="SSF53335">
    <property type="entry name" value="S-adenosyl-L-methionine-dependent methyltransferases"/>
    <property type="match status" value="1"/>
</dbReference>
<keyword evidence="5" id="KW-0949">S-adenosyl-L-methionine</keyword>
<sequence length="407" mass="45393">MFDPLSDPEERAVLHAALDSFRQYRHAAHYNVTHLRRQAFYSLPYAHIDLLAEPPFSLPKTFEAVDDAIDSNGDIAEAILAFGVPAFGIADDSWKGHATPSDMDKARLTICQLYREWSVEGLSERHASFSPILSALETHLPKARIEGRHHCRILVPGAGLGRLVFELYVAGYTVEGNEISYHQLLASNYILNGTQSAGQHKLYPFALTFTNHLKRSDQLRAVAVPDIHPATILQEAQGRMPPHMKHIARMSMSAGDFCALYRRPEYESCFDAVTTCFFIDTAPNLINYIEAVKHCLRPGAVWINLGPLLWHFDAAPHPAHRRKSTASSHPQRDEMGDNETGEGYASGIGQPGSFELSNDEVHALVRHFGFDITDQAEMPAGAAGYNQDSASMLQDIYRPSFWVAKKR</sequence>
<dbReference type="PANTHER" id="PTHR12303">
    <property type="entry name" value="CARNOSINE N-METHYLTRANSFERASE"/>
    <property type="match status" value="1"/>
</dbReference>
<dbReference type="HOGENOM" id="CLU_030612_1_2_1"/>
<dbReference type="GO" id="GO:0032259">
    <property type="term" value="P:methylation"/>
    <property type="evidence" value="ECO:0007669"/>
    <property type="project" value="UniProtKB-KW"/>
</dbReference>
<evidence type="ECO:0000256" key="3">
    <source>
        <dbReference type="ARBA" id="ARBA00022603"/>
    </source>
</evidence>
<organism evidence="7 8">
    <name type="scientific">Baudoinia panamericana (strain UAMH 10762)</name>
    <name type="common">Angels' share fungus</name>
    <name type="synonym">Baudoinia compniacensis (strain UAMH 10762)</name>
    <dbReference type="NCBI Taxonomy" id="717646"/>
    <lineage>
        <taxon>Eukaryota</taxon>
        <taxon>Fungi</taxon>
        <taxon>Dikarya</taxon>
        <taxon>Ascomycota</taxon>
        <taxon>Pezizomycotina</taxon>
        <taxon>Dothideomycetes</taxon>
        <taxon>Dothideomycetidae</taxon>
        <taxon>Mycosphaerellales</taxon>
        <taxon>Teratosphaeriaceae</taxon>
        <taxon>Baudoinia</taxon>
    </lineage>
</organism>
<reference evidence="7 8" key="1">
    <citation type="journal article" date="2012" name="PLoS Pathog.">
        <title>Diverse lifestyles and strategies of plant pathogenesis encoded in the genomes of eighteen Dothideomycetes fungi.</title>
        <authorList>
            <person name="Ohm R.A."/>
            <person name="Feau N."/>
            <person name="Henrissat B."/>
            <person name="Schoch C.L."/>
            <person name="Horwitz B.A."/>
            <person name="Barry K.W."/>
            <person name="Condon B.J."/>
            <person name="Copeland A.C."/>
            <person name="Dhillon B."/>
            <person name="Glaser F."/>
            <person name="Hesse C.N."/>
            <person name="Kosti I."/>
            <person name="LaButti K."/>
            <person name="Lindquist E.A."/>
            <person name="Lucas S."/>
            <person name="Salamov A.A."/>
            <person name="Bradshaw R.E."/>
            <person name="Ciuffetti L."/>
            <person name="Hamelin R.C."/>
            <person name="Kema G.H.J."/>
            <person name="Lawrence C."/>
            <person name="Scott J.A."/>
            <person name="Spatafora J.W."/>
            <person name="Turgeon B.G."/>
            <person name="de Wit P.J.G.M."/>
            <person name="Zhong S."/>
            <person name="Goodwin S.B."/>
            <person name="Grigoriev I.V."/>
        </authorList>
    </citation>
    <scope>NUCLEOTIDE SEQUENCE [LARGE SCALE GENOMIC DNA]</scope>
    <source>
        <strain evidence="7 8">UAMH 10762</strain>
    </source>
</reference>
<dbReference type="PANTHER" id="PTHR12303:SF6">
    <property type="entry name" value="CARNOSINE N-METHYLTRANSFERASE"/>
    <property type="match status" value="1"/>
</dbReference>